<dbReference type="AlphaFoldDB" id="A0A2U9BL85"/>
<protein>
    <submittedName>
        <fullName evidence="2">Uncharacterized protein</fullName>
    </submittedName>
</protein>
<dbReference type="Proteomes" id="UP000246464">
    <property type="component" value="Chromosome 7"/>
</dbReference>
<feature type="region of interest" description="Disordered" evidence="1">
    <location>
        <begin position="1"/>
        <end position="37"/>
    </location>
</feature>
<proteinExistence type="predicted"/>
<accession>A0A2U9BL85</accession>
<evidence type="ECO:0000313" key="3">
    <source>
        <dbReference type="Proteomes" id="UP000246464"/>
    </source>
</evidence>
<evidence type="ECO:0000256" key="1">
    <source>
        <dbReference type="SAM" id="MobiDB-lite"/>
    </source>
</evidence>
<name>A0A2U9BL85_SCOMX</name>
<evidence type="ECO:0000313" key="2">
    <source>
        <dbReference type="EMBL" id="AWP04797.1"/>
    </source>
</evidence>
<organism evidence="2 3">
    <name type="scientific">Scophthalmus maximus</name>
    <name type="common">Turbot</name>
    <name type="synonym">Psetta maxima</name>
    <dbReference type="NCBI Taxonomy" id="52904"/>
    <lineage>
        <taxon>Eukaryota</taxon>
        <taxon>Metazoa</taxon>
        <taxon>Chordata</taxon>
        <taxon>Craniata</taxon>
        <taxon>Vertebrata</taxon>
        <taxon>Euteleostomi</taxon>
        <taxon>Actinopterygii</taxon>
        <taxon>Neopterygii</taxon>
        <taxon>Teleostei</taxon>
        <taxon>Neoteleostei</taxon>
        <taxon>Acanthomorphata</taxon>
        <taxon>Carangaria</taxon>
        <taxon>Pleuronectiformes</taxon>
        <taxon>Pleuronectoidei</taxon>
        <taxon>Scophthalmidae</taxon>
        <taxon>Scophthalmus</taxon>
    </lineage>
</organism>
<feature type="compositionally biased region" description="Polar residues" evidence="1">
    <location>
        <begin position="17"/>
        <end position="29"/>
    </location>
</feature>
<dbReference type="EMBL" id="CP026249">
    <property type="protein sequence ID" value="AWP04797.1"/>
    <property type="molecule type" value="Genomic_DNA"/>
</dbReference>
<sequence>MGVWWRSMPIEGCPYTGPQSGTGSRSSWSQRKRCGNGDLSRCRTPHPPCPHLLSLLDCHALGTLAMPVHPPDLVPVQGLWPLLSFG</sequence>
<reference evidence="2 3" key="1">
    <citation type="submission" date="2017-12" db="EMBL/GenBank/DDBJ databases">
        <title>Integrating genomic resources of turbot (Scophthalmus maximus) in depth evaluation of genetic and physical mapping variation across individuals.</title>
        <authorList>
            <person name="Martinez P."/>
        </authorList>
    </citation>
    <scope>NUCLEOTIDE SEQUENCE [LARGE SCALE GENOMIC DNA]</scope>
</reference>
<gene>
    <name evidence="2" type="ORF">SMAX5B_016212</name>
</gene>
<keyword evidence="3" id="KW-1185">Reference proteome</keyword>